<organism evidence="2 3">
    <name type="scientific">Coregonus suidteri</name>
    <dbReference type="NCBI Taxonomy" id="861788"/>
    <lineage>
        <taxon>Eukaryota</taxon>
        <taxon>Metazoa</taxon>
        <taxon>Chordata</taxon>
        <taxon>Craniata</taxon>
        <taxon>Vertebrata</taxon>
        <taxon>Euteleostomi</taxon>
        <taxon>Actinopterygii</taxon>
        <taxon>Neopterygii</taxon>
        <taxon>Teleostei</taxon>
        <taxon>Protacanthopterygii</taxon>
        <taxon>Salmoniformes</taxon>
        <taxon>Salmonidae</taxon>
        <taxon>Coregoninae</taxon>
        <taxon>Coregonus</taxon>
    </lineage>
</organism>
<evidence type="ECO:0000313" key="3">
    <source>
        <dbReference type="Proteomes" id="UP001356427"/>
    </source>
</evidence>
<dbReference type="Proteomes" id="UP001356427">
    <property type="component" value="Unassembled WGS sequence"/>
</dbReference>
<evidence type="ECO:0000256" key="1">
    <source>
        <dbReference type="SAM" id="MobiDB-lite"/>
    </source>
</evidence>
<evidence type="ECO:0000313" key="2">
    <source>
        <dbReference type="EMBL" id="KAK6291868.1"/>
    </source>
</evidence>
<keyword evidence="3" id="KW-1185">Reference proteome</keyword>
<feature type="region of interest" description="Disordered" evidence="1">
    <location>
        <begin position="207"/>
        <end position="231"/>
    </location>
</feature>
<proteinExistence type="predicted"/>
<feature type="region of interest" description="Disordered" evidence="1">
    <location>
        <begin position="63"/>
        <end position="82"/>
    </location>
</feature>
<dbReference type="EMBL" id="JAGTTL010000039">
    <property type="protein sequence ID" value="KAK6291868.1"/>
    <property type="molecule type" value="Genomic_DNA"/>
</dbReference>
<reference evidence="2 3" key="1">
    <citation type="submission" date="2021-04" db="EMBL/GenBank/DDBJ databases">
        <authorList>
            <person name="De Guttry C."/>
            <person name="Zahm M."/>
            <person name="Klopp C."/>
            <person name="Cabau C."/>
            <person name="Louis A."/>
            <person name="Berthelot C."/>
            <person name="Parey E."/>
            <person name="Roest Crollius H."/>
            <person name="Montfort J."/>
            <person name="Robinson-Rechavi M."/>
            <person name="Bucao C."/>
            <person name="Bouchez O."/>
            <person name="Gislard M."/>
            <person name="Lluch J."/>
            <person name="Milhes M."/>
            <person name="Lampietro C."/>
            <person name="Lopez Roques C."/>
            <person name="Donnadieu C."/>
            <person name="Braasch I."/>
            <person name="Desvignes T."/>
            <person name="Postlethwait J."/>
            <person name="Bobe J."/>
            <person name="Wedekind C."/>
            <person name="Guiguen Y."/>
        </authorList>
    </citation>
    <scope>NUCLEOTIDE SEQUENCE [LARGE SCALE GENOMIC DNA]</scope>
    <source>
        <strain evidence="2">Cs_M1</strain>
        <tissue evidence="2">Blood</tissue>
    </source>
</reference>
<accession>A0AAN8KJJ7</accession>
<comment type="caution">
    <text evidence="2">The sequence shown here is derived from an EMBL/GenBank/DDBJ whole genome shotgun (WGS) entry which is preliminary data.</text>
</comment>
<protein>
    <submittedName>
        <fullName evidence="2">Uncharacterized protein</fullName>
    </submittedName>
</protein>
<sequence length="231" mass="26263">MEIGLPVASPKASVTLESLEEMREIRLLQYEAYHLSLAADQEKEIKLCRFEEWESRQRKSIEERRQRVASHPGQHEGVPFKIKHPDGRERIRRFRLSESIQAAAGFATLKNTINGSLEENDSRESTKLSVFWLSVEDVQNPGIFKGMMQNVNPFKSTTQVPVLMMMLTKAGTVFSQSETQSFHSDSTSNSDSLKIFSPTEKQTVWYTDKDATSSVKSEPPPPQENKKRTGL</sequence>
<name>A0AAN8KJJ7_9TELE</name>
<gene>
    <name evidence="2" type="ORF">J4Q44_G00376530</name>
</gene>
<dbReference type="AlphaFoldDB" id="A0AAN8KJJ7"/>